<accession>A0A832XIF2</accession>
<feature type="domain" description="Gfo/Idh/MocA-like oxidoreductase C-terminal" evidence="2">
    <location>
        <begin position="146"/>
        <end position="304"/>
    </location>
</feature>
<dbReference type="GO" id="GO:0000166">
    <property type="term" value="F:nucleotide binding"/>
    <property type="evidence" value="ECO:0007669"/>
    <property type="project" value="InterPro"/>
</dbReference>
<dbReference type="Proteomes" id="UP000646946">
    <property type="component" value="Unassembled WGS sequence"/>
</dbReference>
<dbReference type="SUPFAM" id="SSF51735">
    <property type="entry name" value="NAD(P)-binding Rossmann-fold domains"/>
    <property type="match status" value="1"/>
</dbReference>
<name>A0A832XIF2_9ARCH</name>
<sequence length="304" mass="33590">MGVNHARVYSTLKAVELVACSDISKSSEEKARTFGANFYTDYKKMLSKEKPEIVSICVPTTLHKKVAVDCLRRGINTLVEKPIADSEKNASSIINVAKKTGAKLMVGHLERFNPVITAIKNYISSNGGKIFSINIERVGPIPPRIKDVGVVLDLGTHDIDISTFLTKQKVKQVYCTTNSYTNPSKHEDSAHITLELSNGISVSITTNWLTPYKQRTIQVITDKSVIHGNLQTQELVEFTKNGNSYTNNNLPVEKTEPLSLEIKEFVNSIKKNSVPPITGEDGSYALKIAQLCLKSAKEKRAIKV</sequence>
<dbReference type="InterPro" id="IPR051450">
    <property type="entry name" value="Gfo/Idh/MocA_Oxidoreductases"/>
</dbReference>
<dbReference type="AlphaFoldDB" id="A0A832XIF2"/>
<dbReference type="Pfam" id="PF02894">
    <property type="entry name" value="GFO_IDH_MocA_C"/>
    <property type="match status" value="1"/>
</dbReference>
<keyword evidence="4" id="KW-1185">Reference proteome</keyword>
<dbReference type="InterPro" id="IPR036291">
    <property type="entry name" value="NAD(P)-bd_dom_sf"/>
</dbReference>
<dbReference type="InterPro" id="IPR000683">
    <property type="entry name" value="Gfo/Idh/MocA-like_OxRdtase_N"/>
</dbReference>
<evidence type="ECO:0000313" key="4">
    <source>
        <dbReference type="Proteomes" id="UP000646946"/>
    </source>
</evidence>
<reference evidence="3 4" key="1">
    <citation type="journal article" name="Nat. Commun.">
        <title>Undinarchaeota illuminate DPANN phylogeny and the impact of gene transfer on archaeal evolution.</title>
        <authorList>
            <person name="Dombrowski N."/>
            <person name="Williams T.A."/>
            <person name="Sun J."/>
            <person name="Woodcroft B.J."/>
            <person name="Lee J.H."/>
            <person name="Minh B.Q."/>
            <person name="Rinke C."/>
            <person name="Spang A."/>
        </authorList>
    </citation>
    <scope>NUCLEOTIDE SEQUENCE [LARGE SCALE GENOMIC DNA]</scope>
    <source>
        <strain evidence="3">MAG_bin1129</strain>
    </source>
</reference>
<dbReference type="Gene3D" id="3.40.50.720">
    <property type="entry name" value="NAD(P)-binding Rossmann-like Domain"/>
    <property type="match status" value="1"/>
</dbReference>
<dbReference type="PANTHER" id="PTHR43377:SF1">
    <property type="entry name" value="BILIVERDIN REDUCTASE A"/>
    <property type="match status" value="1"/>
</dbReference>
<evidence type="ECO:0000259" key="1">
    <source>
        <dbReference type="Pfam" id="PF01408"/>
    </source>
</evidence>
<evidence type="ECO:0000259" key="2">
    <source>
        <dbReference type="Pfam" id="PF02894"/>
    </source>
</evidence>
<evidence type="ECO:0000313" key="3">
    <source>
        <dbReference type="EMBL" id="HIK00681.1"/>
    </source>
</evidence>
<dbReference type="Pfam" id="PF01408">
    <property type="entry name" value="GFO_IDH_MocA"/>
    <property type="match status" value="1"/>
</dbReference>
<dbReference type="Gene3D" id="3.30.360.10">
    <property type="entry name" value="Dihydrodipicolinate Reductase, domain 2"/>
    <property type="match status" value="1"/>
</dbReference>
<gene>
    <name evidence="3" type="ORF">H1016_04025</name>
</gene>
<proteinExistence type="predicted"/>
<dbReference type="SUPFAM" id="SSF55347">
    <property type="entry name" value="Glyceraldehyde-3-phosphate dehydrogenase-like, C-terminal domain"/>
    <property type="match status" value="1"/>
</dbReference>
<comment type="caution">
    <text evidence="3">The sequence shown here is derived from an EMBL/GenBank/DDBJ whole genome shotgun (WGS) entry which is preliminary data.</text>
</comment>
<feature type="domain" description="Gfo/Idh/MocA-like oxidoreductase N-terminal" evidence="1">
    <location>
        <begin position="2"/>
        <end position="108"/>
    </location>
</feature>
<protein>
    <submittedName>
        <fullName evidence="3">Gfo/Idh/MocA family oxidoreductase</fullName>
    </submittedName>
</protein>
<dbReference type="PANTHER" id="PTHR43377">
    <property type="entry name" value="BILIVERDIN REDUCTASE A"/>
    <property type="match status" value="1"/>
</dbReference>
<dbReference type="EMBL" id="DVAB01000033">
    <property type="protein sequence ID" value="HIK00681.1"/>
    <property type="molecule type" value="Genomic_DNA"/>
</dbReference>
<dbReference type="InterPro" id="IPR004104">
    <property type="entry name" value="Gfo/Idh/MocA-like_OxRdtase_C"/>
</dbReference>
<organism evidence="3 4">
    <name type="scientific">Candidatus Naiadarchaeum limnaeum</name>
    <dbReference type="NCBI Taxonomy" id="2756139"/>
    <lineage>
        <taxon>Archaea</taxon>
        <taxon>Candidatus Undinarchaeota</taxon>
        <taxon>Candidatus Undinarchaeia</taxon>
        <taxon>Candidatus Naiadarchaeales</taxon>
        <taxon>Candidatus Naiadarchaeaceae</taxon>
        <taxon>Candidatus Naiadarchaeum</taxon>
    </lineage>
</organism>